<reference evidence="2" key="1">
    <citation type="submission" date="2021-01" db="EMBL/GenBank/DDBJ databases">
        <title>Whole genome shotgun sequence of Actinoplanes capillaceus NBRC 16408.</title>
        <authorList>
            <person name="Komaki H."/>
            <person name="Tamura T."/>
        </authorList>
    </citation>
    <scope>NUCLEOTIDE SEQUENCE [LARGE SCALE GENOMIC DNA]</scope>
    <source>
        <strain evidence="2">NBRC 16408</strain>
    </source>
</reference>
<gene>
    <name evidence="2" type="ORF">Aca07nite_73230</name>
</gene>
<evidence type="ECO:0000256" key="1">
    <source>
        <dbReference type="SAM" id="MobiDB-lite"/>
    </source>
</evidence>
<proteinExistence type="predicted"/>
<feature type="region of interest" description="Disordered" evidence="1">
    <location>
        <begin position="47"/>
        <end position="70"/>
    </location>
</feature>
<comment type="caution">
    <text evidence="2">The sequence shown here is derived from an EMBL/GenBank/DDBJ whole genome shotgun (WGS) entry which is preliminary data.</text>
</comment>
<protein>
    <submittedName>
        <fullName evidence="2">Uncharacterized protein</fullName>
    </submittedName>
</protein>
<name>A0ABQ3WV37_9ACTN</name>
<sequence length="70" mass="7473">MVRGDVVDPHEAAAGALLGRVDTLRGASVVQFETAPSKCQIEVRPALLPGDGEAQRPPEREGPVRVESRQ</sequence>
<feature type="compositionally biased region" description="Basic and acidic residues" evidence="1">
    <location>
        <begin position="53"/>
        <end position="70"/>
    </location>
</feature>
<organism evidence="2">
    <name type="scientific">Actinoplanes campanulatus</name>
    <dbReference type="NCBI Taxonomy" id="113559"/>
    <lineage>
        <taxon>Bacteria</taxon>
        <taxon>Bacillati</taxon>
        <taxon>Actinomycetota</taxon>
        <taxon>Actinomycetes</taxon>
        <taxon>Micromonosporales</taxon>
        <taxon>Micromonosporaceae</taxon>
        <taxon>Actinoplanes</taxon>
    </lineage>
</organism>
<evidence type="ECO:0000313" key="2">
    <source>
        <dbReference type="EMBL" id="GID50048.1"/>
    </source>
</evidence>
<dbReference type="EMBL" id="BOMF01000139">
    <property type="protein sequence ID" value="GID50048.1"/>
    <property type="molecule type" value="Genomic_DNA"/>
</dbReference>
<accession>A0ABQ3WV37</accession>